<evidence type="ECO:0000313" key="2">
    <source>
        <dbReference type="EMBL" id="KAK4172453.1"/>
    </source>
</evidence>
<evidence type="ECO:0000256" key="1">
    <source>
        <dbReference type="SAM" id="Coils"/>
    </source>
</evidence>
<dbReference type="EMBL" id="MU866424">
    <property type="protein sequence ID" value="KAK4172453.1"/>
    <property type="molecule type" value="Genomic_DNA"/>
</dbReference>
<feature type="coiled-coil region" evidence="1">
    <location>
        <begin position="173"/>
        <end position="253"/>
    </location>
</feature>
<accession>A0AAN6W062</accession>
<sequence>MKTVSRECKKCHAASGKSYLGPVLEPDEELAIRCEGKTRIGEPGILCAAVLVLRCIQTPVNHVLDDNRFLLKIASFMLFDSEGEEIELEIKRVLSINEPSRVNAGEVSYMSSNFPGTVELQQLKFDIKGQKEYLKHIDNNGFKIVTGLDKRVGRGEDDVNTLHSTVGGFRESIRGVEEGLKRLKSELNHLAKSRTDKRATLKGLKNQLSSTNNTLEMIQQQATGLAEEMREEVSDLKNRILQTKQELDMARAEVNNNISTTNYARPKTVAEDFRGRLKEKGNVMRFEVFVISNS</sequence>
<gene>
    <name evidence="2" type="ORF">QBC36DRAFT_362725</name>
</gene>
<name>A0AAN6W062_9PEZI</name>
<dbReference type="Proteomes" id="UP001302321">
    <property type="component" value="Unassembled WGS sequence"/>
</dbReference>
<dbReference type="Gene3D" id="1.10.287.1490">
    <property type="match status" value="1"/>
</dbReference>
<keyword evidence="3" id="KW-1185">Reference proteome</keyword>
<reference evidence="2" key="1">
    <citation type="journal article" date="2023" name="Mol. Phylogenet. Evol.">
        <title>Genome-scale phylogeny and comparative genomics of the fungal order Sordariales.</title>
        <authorList>
            <person name="Hensen N."/>
            <person name="Bonometti L."/>
            <person name="Westerberg I."/>
            <person name="Brannstrom I.O."/>
            <person name="Guillou S."/>
            <person name="Cros-Aarteil S."/>
            <person name="Calhoun S."/>
            <person name="Haridas S."/>
            <person name="Kuo A."/>
            <person name="Mondo S."/>
            <person name="Pangilinan J."/>
            <person name="Riley R."/>
            <person name="LaButti K."/>
            <person name="Andreopoulos B."/>
            <person name="Lipzen A."/>
            <person name="Chen C."/>
            <person name="Yan M."/>
            <person name="Daum C."/>
            <person name="Ng V."/>
            <person name="Clum A."/>
            <person name="Steindorff A."/>
            <person name="Ohm R.A."/>
            <person name="Martin F."/>
            <person name="Silar P."/>
            <person name="Natvig D.O."/>
            <person name="Lalanne C."/>
            <person name="Gautier V."/>
            <person name="Ament-Velasquez S.L."/>
            <person name="Kruys A."/>
            <person name="Hutchinson M.I."/>
            <person name="Powell A.J."/>
            <person name="Barry K."/>
            <person name="Miller A.N."/>
            <person name="Grigoriev I.V."/>
            <person name="Debuchy R."/>
            <person name="Gladieux P."/>
            <person name="Hiltunen Thoren M."/>
            <person name="Johannesson H."/>
        </authorList>
    </citation>
    <scope>NUCLEOTIDE SEQUENCE</scope>
    <source>
        <strain evidence="2">CBS 892.96</strain>
    </source>
</reference>
<dbReference type="AlphaFoldDB" id="A0AAN6W062"/>
<proteinExistence type="predicted"/>
<evidence type="ECO:0000313" key="3">
    <source>
        <dbReference type="Proteomes" id="UP001302321"/>
    </source>
</evidence>
<protein>
    <submittedName>
        <fullName evidence="2">Uncharacterized protein</fullName>
    </submittedName>
</protein>
<reference evidence="2" key="2">
    <citation type="submission" date="2023-05" db="EMBL/GenBank/DDBJ databases">
        <authorList>
            <consortium name="Lawrence Berkeley National Laboratory"/>
            <person name="Steindorff A."/>
            <person name="Hensen N."/>
            <person name="Bonometti L."/>
            <person name="Westerberg I."/>
            <person name="Brannstrom I.O."/>
            <person name="Guillou S."/>
            <person name="Cros-Aarteil S."/>
            <person name="Calhoun S."/>
            <person name="Haridas S."/>
            <person name="Kuo A."/>
            <person name="Mondo S."/>
            <person name="Pangilinan J."/>
            <person name="Riley R."/>
            <person name="Labutti K."/>
            <person name="Andreopoulos B."/>
            <person name="Lipzen A."/>
            <person name="Chen C."/>
            <person name="Yanf M."/>
            <person name="Daum C."/>
            <person name="Ng V."/>
            <person name="Clum A."/>
            <person name="Ohm R."/>
            <person name="Martin F."/>
            <person name="Silar P."/>
            <person name="Natvig D."/>
            <person name="Lalanne C."/>
            <person name="Gautier V."/>
            <person name="Ament-Velasquez S.L."/>
            <person name="Kruys A."/>
            <person name="Hutchinson M.I."/>
            <person name="Powell A.J."/>
            <person name="Barry K."/>
            <person name="Miller A.N."/>
            <person name="Grigoriev I.V."/>
            <person name="Debuchy R."/>
            <person name="Gladieux P."/>
            <person name="Thoren M.H."/>
            <person name="Johannesson H."/>
        </authorList>
    </citation>
    <scope>NUCLEOTIDE SEQUENCE</scope>
    <source>
        <strain evidence="2">CBS 892.96</strain>
    </source>
</reference>
<comment type="caution">
    <text evidence="2">The sequence shown here is derived from an EMBL/GenBank/DDBJ whole genome shotgun (WGS) entry which is preliminary data.</text>
</comment>
<keyword evidence="1" id="KW-0175">Coiled coil</keyword>
<organism evidence="2 3">
    <name type="scientific">Triangularia setosa</name>
    <dbReference type="NCBI Taxonomy" id="2587417"/>
    <lineage>
        <taxon>Eukaryota</taxon>
        <taxon>Fungi</taxon>
        <taxon>Dikarya</taxon>
        <taxon>Ascomycota</taxon>
        <taxon>Pezizomycotina</taxon>
        <taxon>Sordariomycetes</taxon>
        <taxon>Sordariomycetidae</taxon>
        <taxon>Sordariales</taxon>
        <taxon>Podosporaceae</taxon>
        <taxon>Triangularia</taxon>
    </lineage>
</organism>